<name>A0ABR0BC38_PURLI</name>
<feature type="chain" id="PRO_5046654643" description="Protein kinase domain-containing protein" evidence="1">
    <location>
        <begin position="19"/>
        <end position="142"/>
    </location>
</feature>
<dbReference type="EMBL" id="JAWRVI010000506">
    <property type="protein sequence ID" value="KAK4063461.1"/>
    <property type="molecule type" value="Genomic_DNA"/>
</dbReference>
<keyword evidence="1" id="KW-0732">Signal</keyword>
<protein>
    <recommendedName>
        <fullName evidence="4">Protein kinase domain-containing protein</fullName>
    </recommendedName>
</protein>
<dbReference type="SUPFAM" id="SSF56112">
    <property type="entry name" value="Protein kinase-like (PK-like)"/>
    <property type="match status" value="1"/>
</dbReference>
<dbReference type="Proteomes" id="UP001287286">
    <property type="component" value="Unassembled WGS sequence"/>
</dbReference>
<evidence type="ECO:0000313" key="2">
    <source>
        <dbReference type="EMBL" id="KAK4063461.1"/>
    </source>
</evidence>
<accession>A0ABR0BC38</accession>
<dbReference type="InterPro" id="IPR011009">
    <property type="entry name" value="Kinase-like_dom_sf"/>
</dbReference>
<keyword evidence="3" id="KW-1185">Reference proteome</keyword>
<gene>
    <name evidence="2" type="ORF">Purlil1_14153</name>
</gene>
<dbReference type="Gene3D" id="1.10.510.10">
    <property type="entry name" value="Transferase(Phosphotransferase) domain 1"/>
    <property type="match status" value="1"/>
</dbReference>
<organism evidence="2 3">
    <name type="scientific">Purpureocillium lilacinum</name>
    <name type="common">Paecilomyces lilacinus</name>
    <dbReference type="NCBI Taxonomy" id="33203"/>
    <lineage>
        <taxon>Eukaryota</taxon>
        <taxon>Fungi</taxon>
        <taxon>Dikarya</taxon>
        <taxon>Ascomycota</taxon>
        <taxon>Pezizomycotina</taxon>
        <taxon>Sordariomycetes</taxon>
        <taxon>Hypocreomycetidae</taxon>
        <taxon>Hypocreales</taxon>
        <taxon>Ophiocordycipitaceae</taxon>
        <taxon>Purpureocillium</taxon>
    </lineage>
</organism>
<feature type="signal peptide" evidence="1">
    <location>
        <begin position="1"/>
        <end position="18"/>
    </location>
</feature>
<sequence length="142" mass="16447">MAILLLLKVWRKWTRVFCVMKPAYTTDCETYKGYAGRPLNHIDDSLDPGIITHIPEAFAAMHRRRVLHQDAELRNMLYDGKNVMIVDFERANIHERPALGPIGPNGHSRKRKRIDKQQAHDLFTQEMDSVRFSLAKLVGHTK</sequence>
<proteinExistence type="predicted"/>
<comment type="caution">
    <text evidence="2">The sequence shown here is derived from an EMBL/GenBank/DDBJ whole genome shotgun (WGS) entry which is preliminary data.</text>
</comment>
<evidence type="ECO:0000256" key="1">
    <source>
        <dbReference type="SAM" id="SignalP"/>
    </source>
</evidence>
<evidence type="ECO:0000313" key="3">
    <source>
        <dbReference type="Proteomes" id="UP001287286"/>
    </source>
</evidence>
<reference evidence="2 3" key="1">
    <citation type="journal article" date="2024" name="Microbiol. Resour. Announc.">
        <title>Genome annotations for the ascomycete fungi Trichoderma harzianum, Trichoderma aggressivum, and Purpureocillium lilacinum.</title>
        <authorList>
            <person name="Beijen E.P.W."/>
            <person name="Ohm R.A."/>
        </authorList>
    </citation>
    <scope>NUCLEOTIDE SEQUENCE [LARGE SCALE GENOMIC DNA]</scope>
    <source>
        <strain evidence="2 3">CBS 150709</strain>
    </source>
</reference>
<evidence type="ECO:0008006" key="4">
    <source>
        <dbReference type="Google" id="ProtNLM"/>
    </source>
</evidence>